<sequence length="79" mass="8677">MTKAHILISGQVQGVGFRFWVRGKFKELGISGWVENTDDGRVEAEFSGSAKQNLEMIKLCKQGPPLASVKKVAILKSDD</sequence>
<evidence type="ECO:0000256" key="4">
    <source>
        <dbReference type="PROSITE-ProRule" id="PRU00520"/>
    </source>
</evidence>
<dbReference type="PROSITE" id="PS00150">
    <property type="entry name" value="ACYLPHOSPHATASE_1"/>
    <property type="match status" value="1"/>
</dbReference>
<dbReference type="PRINTS" id="PR00112">
    <property type="entry name" value="ACYLPHPHTASE"/>
</dbReference>
<proteinExistence type="inferred from homology"/>
<dbReference type="SUPFAM" id="SSF54975">
    <property type="entry name" value="Acylphosphatase/BLUF domain-like"/>
    <property type="match status" value="1"/>
</dbReference>
<dbReference type="PANTHER" id="PTHR47268:SF4">
    <property type="entry name" value="ACYLPHOSPHATASE"/>
    <property type="match status" value="1"/>
</dbReference>
<dbReference type="GO" id="GO:0003998">
    <property type="term" value="F:acylphosphatase activity"/>
    <property type="evidence" value="ECO:0007669"/>
    <property type="project" value="UniProtKB-EC"/>
</dbReference>
<protein>
    <recommendedName>
        <fullName evidence="2 4">acylphosphatase</fullName>
        <ecNumber evidence="2 4">3.6.1.7</ecNumber>
    </recommendedName>
</protein>
<gene>
    <name evidence="7" type="ORF">UV54_C0028G0008</name>
</gene>
<dbReference type="InterPro" id="IPR036046">
    <property type="entry name" value="Acylphosphatase-like_dom_sf"/>
</dbReference>
<dbReference type="Gene3D" id="3.30.70.100">
    <property type="match status" value="1"/>
</dbReference>
<dbReference type="PANTHER" id="PTHR47268">
    <property type="entry name" value="ACYLPHOSPHATASE"/>
    <property type="match status" value="1"/>
</dbReference>
<keyword evidence="4" id="KW-0378">Hydrolase</keyword>
<comment type="catalytic activity">
    <reaction evidence="3 4">
        <text>an acyl phosphate + H2O = a carboxylate + phosphate + H(+)</text>
        <dbReference type="Rhea" id="RHEA:14965"/>
        <dbReference type="ChEBI" id="CHEBI:15377"/>
        <dbReference type="ChEBI" id="CHEBI:15378"/>
        <dbReference type="ChEBI" id="CHEBI:29067"/>
        <dbReference type="ChEBI" id="CHEBI:43474"/>
        <dbReference type="ChEBI" id="CHEBI:59918"/>
        <dbReference type="EC" id="3.6.1.7"/>
    </reaction>
</comment>
<evidence type="ECO:0000256" key="5">
    <source>
        <dbReference type="RuleBase" id="RU004168"/>
    </source>
</evidence>
<evidence type="ECO:0000259" key="6">
    <source>
        <dbReference type="PROSITE" id="PS51160"/>
    </source>
</evidence>
<feature type="domain" description="Acylphosphatase-like" evidence="6">
    <location>
        <begin position="3"/>
        <end position="79"/>
    </location>
</feature>
<organism evidence="7 8">
    <name type="scientific">Candidatus Beckwithbacteria bacterium GW2011_GWA2_43_10</name>
    <dbReference type="NCBI Taxonomy" id="1618369"/>
    <lineage>
        <taxon>Bacteria</taxon>
        <taxon>Candidatus Beckwithiibacteriota</taxon>
    </lineage>
</organism>
<accession>A0A0G1C286</accession>
<feature type="active site" evidence="4">
    <location>
        <position position="36"/>
    </location>
</feature>
<dbReference type="InterPro" id="IPR020456">
    <property type="entry name" value="Acylphosphatase"/>
</dbReference>
<evidence type="ECO:0000313" key="8">
    <source>
        <dbReference type="Proteomes" id="UP000034213"/>
    </source>
</evidence>
<evidence type="ECO:0000313" key="7">
    <source>
        <dbReference type="EMBL" id="KKS79780.1"/>
    </source>
</evidence>
<dbReference type="Pfam" id="PF00708">
    <property type="entry name" value="Acylphosphatase"/>
    <property type="match status" value="1"/>
</dbReference>
<dbReference type="AlphaFoldDB" id="A0A0G1C286"/>
<evidence type="ECO:0000256" key="1">
    <source>
        <dbReference type="ARBA" id="ARBA00005614"/>
    </source>
</evidence>
<dbReference type="PROSITE" id="PS51160">
    <property type="entry name" value="ACYLPHOSPHATASE_3"/>
    <property type="match status" value="1"/>
</dbReference>
<comment type="caution">
    <text evidence="7">The sequence shown here is derived from an EMBL/GenBank/DDBJ whole genome shotgun (WGS) entry which is preliminary data.</text>
</comment>
<dbReference type="EMBL" id="LCEW01000028">
    <property type="protein sequence ID" value="KKS79780.1"/>
    <property type="molecule type" value="Genomic_DNA"/>
</dbReference>
<reference evidence="7 8" key="1">
    <citation type="journal article" date="2015" name="Nature">
        <title>rRNA introns, odd ribosomes, and small enigmatic genomes across a large radiation of phyla.</title>
        <authorList>
            <person name="Brown C.T."/>
            <person name="Hug L.A."/>
            <person name="Thomas B.C."/>
            <person name="Sharon I."/>
            <person name="Castelle C.J."/>
            <person name="Singh A."/>
            <person name="Wilkins M.J."/>
            <person name="Williams K.H."/>
            <person name="Banfield J.F."/>
        </authorList>
    </citation>
    <scope>NUCLEOTIDE SEQUENCE [LARGE SCALE GENOMIC DNA]</scope>
</reference>
<evidence type="ECO:0000256" key="2">
    <source>
        <dbReference type="ARBA" id="ARBA00012150"/>
    </source>
</evidence>
<dbReference type="InterPro" id="IPR001792">
    <property type="entry name" value="Acylphosphatase-like_dom"/>
</dbReference>
<feature type="active site" evidence="4">
    <location>
        <position position="18"/>
    </location>
</feature>
<dbReference type="Proteomes" id="UP000034213">
    <property type="component" value="Unassembled WGS sequence"/>
</dbReference>
<dbReference type="EC" id="3.6.1.7" evidence="2 4"/>
<dbReference type="STRING" id="1618369.UV54_C0028G0008"/>
<comment type="similarity">
    <text evidence="1 5">Belongs to the acylphosphatase family.</text>
</comment>
<evidence type="ECO:0000256" key="3">
    <source>
        <dbReference type="ARBA" id="ARBA00047645"/>
    </source>
</evidence>
<name>A0A0G1C286_9BACT</name>
<dbReference type="InterPro" id="IPR017968">
    <property type="entry name" value="Acylphosphatase_CS"/>
</dbReference>